<evidence type="ECO:0000256" key="1">
    <source>
        <dbReference type="SAM" id="Phobius"/>
    </source>
</evidence>
<dbReference type="AlphaFoldDB" id="A0A1G2PRT7"/>
<keyword evidence="1" id="KW-0812">Transmembrane</keyword>
<sequence length="113" mass="12983">MEKIATKGVESKDTKNIDALGILFVIIVFIGFGLLLFFSVESRNKPSHIISEVISSVDKLQERLKRRMLVMEKSGFNDSDNYRQAEDIKTELELVLDKLSEIKIKIKDKPWVN</sequence>
<organism evidence="2 3">
    <name type="scientific">Candidatus Terrybacteria bacterium RIFCSPHIGHO2_02_41_19</name>
    <dbReference type="NCBI Taxonomy" id="1802364"/>
    <lineage>
        <taxon>Bacteria</taxon>
        <taxon>Candidatus Terryibacteriota</taxon>
    </lineage>
</organism>
<protein>
    <submittedName>
        <fullName evidence="2">Uncharacterized protein</fullName>
    </submittedName>
</protein>
<name>A0A1G2PRT7_9BACT</name>
<evidence type="ECO:0000313" key="2">
    <source>
        <dbReference type="EMBL" id="OHA51060.1"/>
    </source>
</evidence>
<reference evidence="2 3" key="1">
    <citation type="journal article" date="2016" name="Nat. Commun.">
        <title>Thousands of microbial genomes shed light on interconnected biogeochemical processes in an aquifer system.</title>
        <authorList>
            <person name="Anantharaman K."/>
            <person name="Brown C.T."/>
            <person name="Hug L.A."/>
            <person name="Sharon I."/>
            <person name="Castelle C.J."/>
            <person name="Probst A.J."/>
            <person name="Thomas B.C."/>
            <person name="Singh A."/>
            <person name="Wilkins M.J."/>
            <person name="Karaoz U."/>
            <person name="Brodie E.L."/>
            <person name="Williams K.H."/>
            <person name="Hubbard S.S."/>
            <person name="Banfield J.F."/>
        </authorList>
    </citation>
    <scope>NUCLEOTIDE SEQUENCE [LARGE SCALE GENOMIC DNA]</scope>
</reference>
<evidence type="ECO:0000313" key="3">
    <source>
        <dbReference type="Proteomes" id="UP000178646"/>
    </source>
</evidence>
<feature type="transmembrane region" description="Helical" evidence="1">
    <location>
        <begin position="20"/>
        <end position="40"/>
    </location>
</feature>
<proteinExistence type="predicted"/>
<dbReference type="Proteomes" id="UP000178646">
    <property type="component" value="Unassembled WGS sequence"/>
</dbReference>
<dbReference type="EMBL" id="MHSU01000008">
    <property type="protein sequence ID" value="OHA51060.1"/>
    <property type="molecule type" value="Genomic_DNA"/>
</dbReference>
<keyword evidence="1" id="KW-0472">Membrane</keyword>
<accession>A0A1G2PRT7</accession>
<comment type="caution">
    <text evidence="2">The sequence shown here is derived from an EMBL/GenBank/DDBJ whole genome shotgun (WGS) entry which is preliminary data.</text>
</comment>
<keyword evidence="1" id="KW-1133">Transmembrane helix</keyword>
<gene>
    <name evidence="2" type="ORF">A2W59_00915</name>
</gene>